<accession>A0A6J4QNJ8</accession>
<evidence type="ECO:0000256" key="1">
    <source>
        <dbReference type="SAM" id="MobiDB-lite"/>
    </source>
</evidence>
<sequence length="62" mass="7221">MAVEIMRRELSASALRQAAARSRDANAARRMLAWGCLCRARHRRGRDDSTEEQNTAFHHRLW</sequence>
<dbReference type="AlphaFoldDB" id="A0A6J4QNJ8"/>
<dbReference type="EMBL" id="CADCUQ010000994">
    <property type="protein sequence ID" value="CAA9442289.1"/>
    <property type="molecule type" value="Genomic_DNA"/>
</dbReference>
<feature type="region of interest" description="Disordered" evidence="1">
    <location>
        <begin position="43"/>
        <end position="62"/>
    </location>
</feature>
<reference evidence="2" key="1">
    <citation type="submission" date="2020-02" db="EMBL/GenBank/DDBJ databases">
        <authorList>
            <person name="Meier V. D."/>
        </authorList>
    </citation>
    <scope>NUCLEOTIDE SEQUENCE</scope>
    <source>
        <strain evidence="2">AVDCRST_MAG64</strain>
    </source>
</reference>
<proteinExistence type="predicted"/>
<name>A0A6J4QNJ8_9BACT</name>
<gene>
    <name evidence="2" type="ORF">AVDCRST_MAG64-4274</name>
</gene>
<protein>
    <submittedName>
        <fullName evidence="2">Uncharacterized protein</fullName>
    </submittedName>
</protein>
<evidence type="ECO:0000313" key="2">
    <source>
        <dbReference type="EMBL" id="CAA9442289.1"/>
    </source>
</evidence>
<organism evidence="2">
    <name type="scientific">uncultured Phycisphaerae bacterium</name>
    <dbReference type="NCBI Taxonomy" id="904963"/>
    <lineage>
        <taxon>Bacteria</taxon>
        <taxon>Pseudomonadati</taxon>
        <taxon>Planctomycetota</taxon>
        <taxon>Phycisphaerae</taxon>
        <taxon>environmental samples</taxon>
    </lineage>
</organism>